<evidence type="ECO:0000256" key="12">
    <source>
        <dbReference type="SAM" id="SignalP"/>
    </source>
</evidence>
<dbReference type="Pfam" id="PF13715">
    <property type="entry name" value="CarbopepD_reg_2"/>
    <property type="match status" value="1"/>
</dbReference>
<evidence type="ECO:0000256" key="6">
    <source>
        <dbReference type="ARBA" id="ARBA00023077"/>
    </source>
</evidence>
<keyword evidence="5 12" id="KW-0732">Signal</keyword>
<proteinExistence type="inferred from homology"/>
<dbReference type="Gene3D" id="2.170.130.10">
    <property type="entry name" value="TonB-dependent receptor, plug domain"/>
    <property type="match status" value="1"/>
</dbReference>
<dbReference type="Proteomes" id="UP001597510">
    <property type="component" value="Unassembled WGS sequence"/>
</dbReference>
<dbReference type="CDD" id="cd01347">
    <property type="entry name" value="ligand_gated_channel"/>
    <property type="match status" value="1"/>
</dbReference>
<evidence type="ECO:0000256" key="4">
    <source>
        <dbReference type="ARBA" id="ARBA00022692"/>
    </source>
</evidence>
<evidence type="ECO:0000256" key="5">
    <source>
        <dbReference type="ARBA" id="ARBA00022729"/>
    </source>
</evidence>
<evidence type="ECO:0000256" key="10">
    <source>
        <dbReference type="PROSITE-ProRule" id="PRU01360"/>
    </source>
</evidence>
<evidence type="ECO:0000256" key="3">
    <source>
        <dbReference type="ARBA" id="ARBA00022452"/>
    </source>
</evidence>
<organism evidence="15 16">
    <name type="scientific">Emticicia soli</name>
    <dbReference type="NCBI Taxonomy" id="2027878"/>
    <lineage>
        <taxon>Bacteria</taxon>
        <taxon>Pseudomonadati</taxon>
        <taxon>Bacteroidota</taxon>
        <taxon>Cytophagia</taxon>
        <taxon>Cytophagales</taxon>
        <taxon>Leadbetterellaceae</taxon>
        <taxon>Emticicia</taxon>
    </lineage>
</organism>
<dbReference type="SUPFAM" id="SSF56935">
    <property type="entry name" value="Porins"/>
    <property type="match status" value="1"/>
</dbReference>
<dbReference type="InterPro" id="IPR039426">
    <property type="entry name" value="TonB-dep_rcpt-like"/>
</dbReference>
<keyword evidence="3 10" id="KW-1134">Transmembrane beta strand</keyword>
<evidence type="ECO:0000256" key="7">
    <source>
        <dbReference type="ARBA" id="ARBA00023136"/>
    </source>
</evidence>
<evidence type="ECO:0000313" key="15">
    <source>
        <dbReference type="EMBL" id="MFD2521748.1"/>
    </source>
</evidence>
<dbReference type="PANTHER" id="PTHR30069">
    <property type="entry name" value="TONB-DEPENDENT OUTER MEMBRANE RECEPTOR"/>
    <property type="match status" value="1"/>
</dbReference>
<comment type="caution">
    <text evidence="15">The sequence shown here is derived from an EMBL/GenBank/DDBJ whole genome shotgun (WGS) entry which is preliminary data.</text>
</comment>
<dbReference type="InterPro" id="IPR000531">
    <property type="entry name" value="Beta-barrel_TonB"/>
</dbReference>
<feature type="chain" id="PRO_5045183120" evidence="12">
    <location>
        <begin position="20"/>
        <end position="760"/>
    </location>
</feature>
<evidence type="ECO:0000259" key="14">
    <source>
        <dbReference type="Pfam" id="PF07715"/>
    </source>
</evidence>
<evidence type="ECO:0000313" key="16">
    <source>
        <dbReference type="Proteomes" id="UP001597510"/>
    </source>
</evidence>
<evidence type="ECO:0000256" key="2">
    <source>
        <dbReference type="ARBA" id="ARBA00022448"/>
    </source>
</evidence>
<keyword evidence="6 11" id="KW-0798">TonB box</keyword>
<dbReference type="Gene3D" id="2.40.170.20">
    <property type="entry name" value="TonB-dependent receptor, beta-barrel domain"/>
    <property type="match status" value="1"/>
</dbReference>
<dbReference type="RefSeq" id="WP_340236023.1">
    <property type="nucleotide sequence ID" value="NZ_JBBEWC010000005.1"/>
</dbReference>
<comment type="subcellular location">
    <subcellularLocation>
        <location evidence="1 10">Cell outer membrane</location>
        <topology evidence="1 10">Multi-pass membrane protein</topology>
    </subcellularLocation>
</comment>
<evidence type="ECO:0000259" key="13">
    <source>
        <dbReference type="Pfam" id="PF00593"/>
    </source>
</evidence>
<dbReference type="InterPro" id="IPR037066">
    <property type="entry name" value="Plug_dom_sf"/>
</dbReference>
<dbReference type="SUPFAM" id="SSF49464">
    <property type="entry name" value="Carboxypeptidase regulatory domain-like"/>
    <property type="match status" value="1"/>
</dbReference>
<comment type="similarity">
    <text evidence="10 11">Belongs to the TonB-dependent receptor family.</text>
</comment>
<dbReference type="Pfam" id="PF00593">
    <property type="entry name" value="TonB_dep_Rec_b-barrel"/>
    <property type="match status" value="1"/>
</dbReference>
<dbReference type="PROSITE" id="PS52016">
    <property type="entry name" value="TONB_DEPENDENT_REC_3"/>
    <property type="match status" value="1"/>
</dbReference>
<keyword evidence="16" id="KW-1185">Reference proteome</keyword>
<keyword evidence="4 10" id="KW-0812">Transmembrane</keyword>
<accession>A0ABW5J9L9</accession>
<dbReference type="InterPro" id="IPR008969">
    <property type="entry name" value="CarboxyPept-like_regulatory"/>
</dbReference>
<evidence type="ECO:0000256" key="1">
    <source>
        <dbReference type="ARBA" id="ARBA00004571"/>
    </source>
</evidence>
<dbReference type="InterPro" id="IPR036942">
    <property type="entry name" value="Beta-barrel_TonB_sf"/>
</dbReference>
<protein>
    <submittedName>
        <fullName evidence="15">TonB-dependent receptor domain-containing protein</fullName>
    </submittedName>
</protein>
<dbReference type="Pfam" id="PF07715">
    <property type="entry name" value="Plug"/>
    <property type="match status" value="1"/>
</dbReference>
<sequence>MKFLYLFLFAYTTAFTTYAQEQSGKIEGKIIDNNGAIAGASVMLKNTRSGQLTQADGSFSMKAPVGKQSLLIQFIGYHAFEKEIEVKNNETLSLGTITLSEKSNDLQDVVITGQFGLQSVRNSVYQVRTITNEQIRLRGATNIQSVLNTELGMRFSNDLTLGTTDVQLMGMSGQNVKVLLDGVPLVDRGSTRESIGQIDINIIDRIEIVEGPMSVTYGSDALAGVINIITKKGEEGANWTLTGRVQEETAGDEYEPFNGKGTHNEFLGLAWQKKGLQVSGNFTRNFFGGWQGLSTGRAKEWMPKEQYLTTAGISYRNQKFNGWYRFNGTNETLKSLGNTYINTQTNNLSATDQYYITNRWFHQLQGEYQFNAKNSLTAAASYTDYSRKTQTTDIDLVRDRRTLSLTQGSQDKAIFQTTFVRLTGQHKFSSQVSLQHGLEANINSSSGARIEGTPSISEFAYFASSELKIGSNINIRPGLRFIKNSVYDAPPVIPSINTKFTLAKGVDLRVAYARGFRSPALRELYFTFFDSNHAIRGNTNLKAEYSNSFNAFLSYQVFEKPKLRLNSTLGGFYNVFENLISIGVDPNDTRVSTYLNVDLYKTTGLTWNNTLYLENLQLTLGYSHIGRFNRFSTSESLPEFVWSSEINSNIRYTFSKIAASISLFYKFTGKQPSYQAVSTEAGIQTRLAETSSFHTSDLTFNKVFYKNFSLLAGVKNLFDVTRINNSAVDTGGAHSAGGGAVPMSYGRSYFLGLSAQISKH</sequence>
<keyword evidence="9 10" id="KW-0998">Cell outer membrane</keyword>
<dbReference type="PANTHER" id="PTHR30069:SF29">
    <property type="entry name" value="HEMOGLOBIN AND HEMOGLOBIN-HAPTOGLOBIN-BINDING PROTEIN 1-RELATED"/>
    <property type="match status" value="1"/>
</dbReference>
<keyword evidence="8 15" id="KW-0675">Receptor</keyword>
<dbReference type="EMBL" id="JBHULC010000011">
    <property type="protein sequence ID" value="MFD2521748.1"/>
    <property type="molecule type" value="Genomic_DNA"/>
</dbReference>
<gene>
    <name evidence="15" type="ORF">ACFSR2_12700</name>
</gene>
<evidence type="ECO:0000256" key="11">
    <source>
        <dbReference type="RuleBase" id="RU003357"/>
    </source>
</evidence>
<keyword evidence="2 10" id="KW-0813">Transport</keyword>
<feature type="domain" description="TonB-dependent receptor plug" evidence="14">
    <location>
        <begin position="120"/>
        <end position="225"/>
    </location>
</feature>
<evidence type="ECO:0000256" key="9">
    <source>
        <dbReference type="ARBA" id="ARBA00023237"/>
    </source>
</evidence>
<feature type="signal peptide" evidence="12">
    <location>
        <begin position="1"/>
        <end position="19"/>
    </location>
</feature>
<dbReference type="Gene3D" id="2.60.40.1120">
    <property type="entry name" value="Carboxypeptidase-like, regulatory domain"/>
    <property type="match status" value="1"/>
</dbReference>
<name>A0ABW5J9L9_9BACT</name>
<feature type="domain" description="TonB-dependent receptor-like beta-barrel" evidence="13">
    <location>
        <begin position="314"/>
        <end position="717"/>
    </location>
</feature>
<evidence type="ECO:0000256" key="8">
    <source>
        <dbReference type="ARBA" id="ARBA00023170"/>
    </source>
</evidence>
<reference evidence="16" key="1">
    <citation type="journal article" date="2019" name="Int. J. Syst. Evol. Microbiol.">
        <title>The Global Catalogue of Microorganisms (GCM) 10K type strain sequencing project: providing services to taxonomists for standard genome sequencing and annotation.</title>
        <authorList>
            <consortium name="The Broad Institute Genomics Platform"/>
            <consortium name="The Broad Institute Genome Sequencing Center for Infectious Disease"/>
            <person name="Wu L."/>
            <person name="Ma J."/>
        </authorList>
    </citation>
    <scope>NUCLEOTIDE SEQUENCE [LARGE SCALE GENOMIC DNA]</scope>
    <source>
        <strain evidence="16">KCTC 52344</strain>
    </source>
</reference>
<dbReference type="InterPro" id="IPR012910">
    <property type="entry name" value="Plug_dom"/>
</dbReference>
<keyword evidence="7 10" id="KW-0472">Membrane</keyword>